<dbReference type="AlphaFoldDB" id="A0A0H2RMJ6"/>
<evidence type="ECO:0000256" key="1">
    <source>
        <dbReference type="SAM" id="MobiDB-lite"/>
    </source>
</evidence>
<feature type="compositionally biased region" description="Basic and acidic residues" evidence="1">
    <location>
        <begin position="49"/>
        <end position="60"/>
    </location>
</feature>
<accession>A0A0H2RMJ6</accession>
<proteinExistence type="predicted"/>
<feature type="region of interest" description="Disordered" evidence="1">
    <location>
        <begin position="38"/>
        <end position="62"/>
    </location>
</feature>
<evidence type="ECO:0000313" key="3">
    <source>
        <dbReference type="Proteomes" id="UP000053477"/>
    </source>
</evidence>
<dbReference type="Proteomes" id="UP000053477">
    <property type="component" value="Unassembled WGS sequence"/>
</dbReference>
<reference evidence="2 3" key="1">
    <citation type="submission" date="2015-04" db="EMBL/GenBank/DDBJ databases">
        <title>Complete genome sequence of Schizopora paradoxa KUC8140, a cosmopolitan wood degrader in East Asia.</title>
        <authorList>
            <consortium name="DOE Joint Genome Institute"/>
            <person name="Min B."/>
            <person name="Park H."/>
            <person name="Jang Y."/>
            <person name="Kim J.-J."/>
            <person name="Kim K.H."/>
            <person name="Pangilinan J."/>
            <person name="Lipzen A."/>
            <person name="Riley R."/>
            <person name="Grigoriev I.V."/>
            <person name="Spatafora J.W."/>
            <person name="Choi I.-G."/>
        </authorList>
    </citation>
    <scope>NUCLEOTIDE SEQUENCE [LARGE SCALE GENOMIC DNA]</scope>
    <source>
        <strain evidence="2 3">KUC8140</strain>
    </source>
</reference>
<sequence>MQVYFILGSDVKFILQPSSSSNSASPFRLEDQCYATGRSTTTSCSSTRQSREVKRPDRRTSLAHPLNEPSSILWDRRARRGFTLPLPNSTRGTHSSSFRSAVQVNIMVRHEPLRTTVDFRSIRQSHVTSAKKVLGFRQLLAISSLKGRNFRNIF</sequence>
<evidence type="ECO:0000313" key="2">
    <source>
        <dbReference type="EMBL" id="KLO06056.1"/>
    </source>
</evidence>
<dbReference type="InParanoid" id="A0A0H2RMJ6"/>
<gene>
    <name evidence="2" type="ORF">SCHPADRAFT_702233</name>
</gene>
<name>A0A0H2RMJ6_9AGAM</name>
<feature type="compositionally biased region" description="Low complexity" evidence="1">
    <location>
        <begin position="38"/>
        <end position="48"/>
    </location>
</feature>
<dbReference type="EMBL" id="KQ086242">
    <property type="protein sequence ID" value="KLO06056.1"/>
    <property type="molecule type" value="Genomic_DNA"/>
</dbReference>
<protein>
    <submittedName>
        <fullName evidence="2">Uncharacterized protein</fullName>
    </submittedName>
</protein>
<keyword evidence="3" id="KW-1185">Reference proteome</keyword>
<organism evidence="2 3">
    <name type="scientific">Schizopora paradoxa</name>
    <dbReference type="NCBI Taxonomy" id="27342"/>
    <lineage>
        <taxon>Eukaryota</taxon>
        <taxon>Fungi</taxon>
        <taxon>Dikarya</taxon>
        <taxon>Basidiomycota</taxon>
        <taxon>Agaricomycotina</taxon>
        <taxon>Agaricomycetes</taxon>
        <taxon>Hymenochaetales</taxon>
        <taxon>Schizoporaceae</taxon>
        <taxon>Schizopora</taxon>
    </lineage>
</organism>